<dbReference type="Proteomes" id="UP000242875">
    <property type="component" value="Unassembled WGS sequence"/>
</dbReference>
<evidence type="ECO:0000256" key="3">
    <source>
        <dbReference type="ARBA" id="ARBA00022737"/>
    </source>
</evidence>
<keyword evidence="3" id="KW-0677">Repeat</keyword>
<dbReference type="InterPro" id="IPR020472">
    <property type="entry name" value="WD40_PAC1"/>
</dbReference>
<dbReference type="GO" id="GO:0043130">
    <property type="term" value="F:ubiquitin binding"/>
    <property type="evidence" value="ECO:0007669"/>
    <property type="project" value="TreeGrafter"/>
</dbReference>
<dbReference type="InterPro" id="IPR036322">
    <property type="entry name" value="WD40_repeat_dom_sf"/>
</dbReference>
<dbReference type="InterPro" id="IPR019775">
    <property type="entry name" value="WD40_repeat_CS"/>
</dbReference>
<dbReference type="AlphaFoldDB" id="A0A261Y3F5"/>
<feature type="repeat" description="WD" evidence="4">
    <location>
        <begin position="70"/>
        <end position="101"/>
    </location>
</feature>
<dbReference type="PROSITE" id="PS50294">
    <property type="entry name" value="WD_REPEATS_REGION"/>
    <property type="match status" value="4"/>
</dbReference>
<dbReference type="InterPro" id="IPR001680">
    <property type="entry name" value="WD40_rpt"/>
</dbReference>
<feature type="compositionally biased region" description="Basic and acidic residues" evidence="5">
    <location>
        <begin position="723"/>
        <end position="734"/>
    </location>
</feature>
<dbReference type="SMART" id="SM00320">
    <property type="entry name" value="WD40"/>
    <property type="match status" value="8"/>
</dbReference>
<feature type="repeat" description="WD" evidence="4">
    <location>
        <begin position="180"/>
        <end position="214"/>
    </location>
</feature>
<sequence length="947" mass="102735">MKTARKKVSYVIQQETTQQAHRLGVNSLALDVEGKALYTAGRDGVVAAWDISLDSKANEEDAKTTILQSLQTHTDWVNDIILAHNNQSVVSGSSDRTVKLWRPHSSTPSALTTIGSHNDFVKCLVYAAKPGWVASGGFDRRIHIWDTQEGRTRSIVNIDSFNHEFKPGQTDVRVTPKASVYSLACNAAGTVLAAGSPEKLIRIWDPRSGQQIGKLTGHTDNVRALLMSDDGSFILSGSSDATIKLWSVKAQRCIGTFETHADSIWSLYSADPTLGVFYAGSRDGIVTRTDLGLNSAGEGECIAIFKENGGVSKLAAYKDDFIWSATSNSSVHQWRGIPDRTIRSGQKPSPECPEVPASSLTQVIAPETYLQAQDSLGYSLGRKSFSRSALSLPLSNIVDDTPLQPLVPVRTAPHHTILGKPGLTAHRMLNNRRHVLTVDTSGEVVLWDIVKCIPLKSFGKQIMEDVAASINTQESYPNWCTLDTRIGAITVHLDENRCFDCELYADEVELPVEFEVREEQRINLGKWVLRYLFDKYISVKQEVFEKVGEVPEEIQNQDFVADIRTPGAMLNIGLATPAIPPPSHSSSSSNVPGLSTIPQSPNGTAPTPQQIGTSAMSHSPSDYFSNHHHGGGSHNTTYSTDPTPPGTANGTPKAIQIPPPAATLPSGPLTPNASIMGRLKHFGTRAKLNRNVSSEGKLDGAKTANDQEAGPSPNIPATNTGDEEGKGEINDGGKTDAEKAIVGLDIPQAPTEPEFSPPPATEVPLLQLPEKTTVIISEESPEASASVDVYRGTVASVGEDSRSIDEAAPSWLLSYLLQNKIPFKDTVKVSFVLRPHEGTALPELPSGNTARLTANRVLRVRKLMTHLVEKLHLNYHELLAANKIAPVNGIESSVDGPSSEQDVKPELWLELLFGDRVLEPTMTLATIKQYVFKQGGDLPLTYRLKSE</sequence>
<organism evidence="6 7">
    <name type="scientific">Bifiguratus adelaidae</name>
    <dbReference type="NCBI Taxonomy" id="1938954"/>
    <lineage>
        <taxon>Eukaryota</taxon>
        <taxon>Fungi</taxon>
        <taxon>Fungi incertae sedis</taxon>
        <taxon>Mucoromycota</taxon>
        <taxon>Mucoromycotina</taxon>
        <taxon>Endogonomycetes</taxon>
        <taxon>Endogonales</taxon>
        <taxon>Endogonales incertae sedis</taxon>
        <taxon>Bifiguratus</taxon>
    </lineage>
</organism>
<dbReference type="Gene3D" id="2.130.10.10">
    <property type="entry name" value="YVTN repeat-like/Quinoprotein amine dehydrogenase"/>
    <property type="match status" value="2"/>
</dbReference>
<evidence type="ECO:0000256" key="2">
    <source>
        <dbReference type="ARBA" id="ARBA00022574"/>
    </source>
</evidence>
<dbReference type="PANTHER" id="PTHR19862:SF14">
    <property type="entry name" value="WD REPEAT-CONTAINING PROTEIN 48"/>
    <property type="match status" value="1"/>
</dbReference>
<dbReference type="EMBL" id="MVBO01000022">
    <property type="protein sequence ID" value="OZJ05112.1"/>
    <property type="molecule type" value="Genomic_DNA"/>
</dbReference>
<feature type="compositionally biased region" description="Low complexity" evidence="5">
    <location>
        <begin position="584"/>
        <end position="595"/>
    </location>
</feature>
<proteinExistence type="inferred from homology"/>
<gene>
    <name evidence="6" type="ORF">BZG36_01381</name>
</gene>
<evidence type="ECO:0000313" key="6">
    <source>
        <dbReference type="EMBL" id="OZJ05112.1"/>
    </source>
</evidence>
<dbReference type="PROSITE" id="PS00678">
    <property type="entry name" value="WD_REPEATS_1"/>
    <property type="match status" value="2"/>
</dbReference>
<evidence type="ECO:0000256" key="5">
    <source>
        <dbReference type="SAM" id="MobiDB-lite"/>
    </source>
</evidence>
<feature type="region of interest" description="Disordered" evidence="5">
    <location>
        <begin position="574"/>
        <end position="734"/>
    </location>
</feature>
<dbReference type="SUPFAM" id="SSF50978">
    <property type="entry name" value="WD40 repeat-like"/>
    <property type="match status" value="1"/>
</dbReference>
<accession>A0A261Y3F5</accession>
<keyword evidence="7" id="KW-1185">Reference proteome</keyword>
<dbReference type="GO" id="GO:0000724">
    <property type="term" value="P:double-strand break repair via homologous recombination"/>
    <property type="evidence" value="ECO:0007669"/>
    <property type="project" value="TreeGrafter"/>
</dbReference>
<evidence type="ECO:0000256" key="1">
    <source>
        <dbReference type="ARBA" id="ARBA00006917"/>
    </source>
</evidence>
<feature type="compositionally biased region" description="Polar residues" evidence="5">
    <location>
        <begin position="596"/>
        <end position="624"/>
    </location>
</feature>
<evidence type="ECO:0000313" key="7">
    <source>
        <dbReference type="Proteomes" id="UP000242875"/>
    </source>
</evidence>
<dbReference type="InterPro" id="IPR051246">
    <property type="entry name" value="WDR48"/>
</dbReference>
<dbReference type="PROSITE" id="PS50082">
    <property type="entry name" value="WD_REPEATS_2"/>
    <property type="match status" value="5"/>
</dbReference>
<protein>
    <submittedName>
        <fullName evidence="6">Uncharacterized protein</fullName>
    </submittedName>
</protein>
<comment type="similarity">
    <text evidence="1">Belongs to the WD repeat WDR48 family.</text>
</comment>
<dbReference type="Pfam" id="PF11816">
    <property type="entry name" value="DUF3337"/>
    <property type="match status" value="1"/>
</dbReference>
<dbReference type="InterPro" id="IPR021772">
    <property type="entry name" value="WDR48/Bun107"/>
</dbReference>
<evidence type="ECO:0000256" key="4">
    <source>
        <dbReference type="PROSITE-ProRule" id="PRU00221"/>
    </source>
</evidence>
<keyword evidence="2 4" id="KW-0853">WD repeat</keyword>
<feature type="compositionally biased region" description="Basic residues" evidence="5">
    <location>
        <begin position="678"/>
        <end position="688"/>
    </location>
</feature>
<dbReference type="PRINTS" id="PR00320">
    <property type="entry name" value="GPROTEINBRPT"/>
</dbReference>
<feature type="repeat" description="WD" evidence="4">
    <location>
        <begin position="18"/>
        <end position="59"/>
    </location>
</feature>
<feature type="repeat" description="WD" evidence="4">
    <location>
        <begin position="215"/>
        <end position="256"/>
    </location>
</feature>
<name>A0A261Y3F5_9FUNG</name>
<dbReference type="CDD" id="cd00200">
    <property type="entry name" value="WD40"/>
    <property type="match status" value="1"/>
</dbReference>
<reference evidence="6 7" key="1">
    <citation type="journal article" date="2017" name="Mycologia">
        <title>Bifiguratus adelaidae, gen. et sp. nov., a new member of Mucoromycotina in endophytic and soil-dwelling habitats.</title>
        <authorList>
            <person name="Torres-Cruz T.J."/>
            <person name="Billingsley Tobias T.L."/>
            <person name="Almatruk M."/>
            <person name="Hesse C."/>
            <person name="Kuske C.R."/>
            <person name="Desiro A."/>
            <person name="Benucci G.M."/>
            <person name="Bonito G."/>
            <person name="Stajich J.E."/>
            <person name="Dunlap C."/>
            <person name="Arnold A.E."/>
            <person name="Porras-Alfaro A."/>
        </authorList>
    </citation>
    <scope>NUCLEOTIDE SEQUENCE [LARGE SCALE GENOMIC DNA]</scope>
    <source>
        <strain evidence="6 7">AZ0501</strain>
    </source>
</reference>
<dbReference type="Pfam" id="PF00400">
    <property type="entry name" value="WD40"/>
    <property type="match status" value="6"/>
</dbReference>
<dbReference type="InterPro" id="IPR015943">
    <property type="entry name" value="WD40/YVTN_repeat-like_dom_sf"/>
</dbReference>
<dbReference type="OrthoDB" id="2421129at2759"/>
<feature type="repeat" description="WD" evidence="4">
    <location>
        <begin position="114"/>
        <end position="155"/>
    </location>
</feature>
<comment type="caution">
    <text evidence="6">The sequence shown here is derived from an EMBL/GenBank/DDBJ whole genome shotgun (WGS) entry which is preliminary data.</text>
</comment>
<dbReference type="PANTHER" id="PTHR19862">
    <property type="entry name" value="WD REPEAT-CONTAINING PROTEIN 48"/>
    <property type="match status" value="1"/>
</dbReference>